<protein>
    <submittedName>
        <fullName evidence="1">Uncharacterized protein</fullName>
    </submittedName>
</protein>
<dbReference type="GeneID" id="77949300"/>
<evidence type="ECO:0000313" key="1">
    <source>
        <dbReference type="EMBL" id="BCG45026.1"/>
    </source>
</evidence>
<dbReference type="EMBL" id="LC553734">
    <property type="protein sequence ID" value="BCG45026.1"/>
    <property type="molecule type" value="Genomic_DNA"/>
</dbReference>
<organism evidence="1 2">
    <name type="scientific">Escherichia phage EK010</name>
    <dbReference type="NCBI Taxonomy" id="2742112"/>
    <lineage>
        <taxon>Viruses</taxon>
        <taxon>Duplodnaviria</taxon>
        <taxon>Heunggongvirae</taxon>
        <taxon>Uroviricota</taxon>
        <taxon>Caudoviricetes</taxon>
        <taxon>Mktvariviridae</taxon>
        <taxon>Gordonclarkvirinae</taxon>
        <taxon>Suseptimavirus</taxon>
        <taxon>Suseptimavirus EK010</taxon>
    </lineage>
</organism>
<dbReference type="Proteomes" id="UP000505302">
    <property type="component" value="Segment"/>
</dbReference>
<dbReference type="RefSeq" id="YP_010673010.1">
    <property type="nucleotide sequence ID" value="NC_070981.1"/>
</dbReference>
<proteinExistence type="predicted"/>
<accession>A0A6J4EIX8</accession>
<dbReference type="KEGG" id="vg:77949300"/>
<evidence type="ECO:0000313" key="2">
    <source>
        <dbReference type="Proteomes" id="UP000505302"/>
    </source>
</evidence>
<dbReference type="InterPro" id="IPR045604">
    <property type="entry name" value="DUF6453"/>
</dbReference>
<reference evidence="1 2" key="1">
    <citation type="submission" date="2020-06" db="EMBL/GenBank/DDBJ databases">
        <title>Complete Genome Sequence of the phage EK010 isolated from swine sewage.</title>
        <authorList>
            <person name="Shahin K."/>
            <person name="Bao H."/>
            <person name="Soleimani-Delfan A."/>
            <person name="Wang R."/>
        </authorList>
    </citation>
    <scope>NUCLEOTIDE SEQUENCE [LARGE SCALE GENOMIC DNA]</scope>
</reference>
<name>A0A6J4EIX8_9CAUD</name>
<dbReference type="Pfam" id="PF20051">
    <property type="entry name" value="DUF6453"/>
    <property type="match status" value="1"/>
</dbReference>
<sequence>MAYGIWTKPVGPGPATPSELFIDSGSTFPQFKNRVSGNYNFNGGSRDFPISGWDGSGQIVIAPIGSLCWQWEVPPNLIPDVYCVTGISVINNSTFRVSINQNPGSNPLFDCGFNVYQIWPRANRNYGITFSNTADYFSISDSGTVGQCIYAWEGTINGSMQIPAISGFDSNRYMVFANWSNSGAGLLYTAGDRTIRVYQNRSYNNGNNNAGGNIGTVRVAVFCDGGSVPTHNGGLNIYSPNGSQCVFSTYRTPMMIHNFMPYSGGNTGISYPMIPLSSGVGAIRGNGSGWYFQHARSHTMNGSSFGTGYGRYMFQWDNSYDLGSNSTIGISVPVLDATKIFASI</sequence>
<keyword evidence="2" id="KW-1185">Reference proteome</keyword>